<dbReference type="Proteomes" id="UP000182660">
    <property type="component" value="Unassembled WGS sequence"/>
</dbReference>
<comment type="caution">
    <text evidence="1">The sequence shown here is derived from an EMBL/GenBank/DDBJ whole genome shotgun (WGS) entry which is preliminary data.</text>
</comment>
<proteinExistence type="predicted"/>
<accession>A0ABY1HA56</accession>
<gene>
    <name evidence="1" type="ORF">MT2528_0032</name>
</gene>
<organism evidence="1 2">
    <name type="scientific">Moritella viscosa</name>
    <dbReference type="NCBI Taxonomy" id="80854"/>
    <lineage>
        <taxon>Bacteria</taxon>
        <taxon>Pseudomonadati</taxon>
        <taxon>Pseudomonadota</taxon>
        <taxon>Gammaproteobacteria</taxon>
        <taxon>Alteromonadales</taxon>
        <taxon>Moritellaceae</taxon>
        <taxon>Moritella</taxon>
    </lineage>
</organism>
<dbReference type="EMBL" id="FPLJ01000002">
    <property type="protein sequence ID" value="SGY81362.1"/>
    <property type="molecule type" value="Genomic_DNA"/>
</dbReference>
<keyword evidence="2" id="KW-1185">Reference proteome</keyword>
<protein>
    <submittedName>
        <fullName evidence="1">NADH-dependent flavin oxidoreductase</fullName>
    </submittedName>
</protein>
<reference evidence="1 2" key="1">
    <citation type="submission" date="2016-11" db="EMBL/GenBank/DDBJ databases">
        <authorList>
            <person name="Klemetsen T."/>
        </authorList>
    </citation>
    <scope>NUCLEOTIDE SEQUENCE [LARGE SCALE GENOMIC DNA]</scope>
    <source>
        <strain evidence="1">MT 2528</strain>
    </source>
</reference>
<evidence type="ECO:0000313" key="1">
    <source>
        <dbReference type="EMBL" id="SGY81362.1"/>
    </source>
</evidence>
<sequence>MEEEYDEFTPCAECGSNEAFTPQGYCKECDETYFSNSDS</sequence>
<name>A0ABY1HA56_9GAMM</name>
<evidence type="ECO:0000313" key="2">
    <source>
        <dbReference type="Proteomes" id="UP000182660"/>
    </source>
</evidence>